<protein>
    <recommendedName>
        <fullName evidence="5">MAM domain-containing protein</fullName>
    </recommendedName>
</protein>
<reference evidence="3 4" key="1">
    <citation type="submission" date="2020-04" db="EMBL/GenBank/DDBJ databases">
        <authorList>
            <person name="Laetsch R D."/>
            <person name="Stevens L."/>
            <person name="Kumar S."/>
            <person name="Blaxter L. M."/>
        </authorList>
    </citation>
    <scope>NUCLEOTIDE SEQUENCE [LARGE SCALE GENOMIC DNA]</scope>
</reference>
<evidence type="ECO:0000256" key="2">
    <source>
        <dbReference type="SAM" id="SignalP"/>
    </source>
</evidence>
<dbReference type="Proteomes" id="UP000494206">
    <property type="component" value="Unassembled WGS sequence"/>
</dbReference>
<gene>
    <name evidence="3" type="ORF">CBOVIS_LOCUS10</name>
</gene>
<evidence type="ECO:0008006" key="5">
    <source>
        <dbReference type="Google" id="ProtNLM"/>
    </source>
</evidence>
<dbReference type="EMBL" id="CADEPM010000001">
    <property type="protein sequence ID" value="CAB3396458.1"/>
    <property type="molecule type" value="Genomic_DNA"/>
</dbReference>
<name>A0A8S1E3T3_9PELO</name>
<comment type="caution">
    <text evidence="3">The sequence shown here is derived from an EMBL/GenBank/DDBJ whole genome shotgun (WGS) entry which is preliminary data.</text>
</comment>
<accession>A0A8S1E3T3</accession>
<feature type="signal peptide" evidence="2">
    <location>
        <begin position="1"/>
        <end position="19"/>
    </location>
</feature>
<organism evidence="3 4">
    <name type="scientific">Caenorhabditis bovis</name>
    <dbReference type="NCBI Taxonomy" id="2654633"/>
    <lineage>
        <taxon>Eukaryota</taxon>
        <taxon>Metazoa</taxon>
        <taxon>Ecdysozoa</taxon>
        <taxon>Nematoda</taxon>
        <taxon>Chromadorea</taxon>
        <taxon>Rhabditida</taxon>
        <taxon>Rhabditina</taxon>
        <taxon>Rhabditomorpha</taxon>
        <taxon>Rhabditoidea</taxon>
        <taxon>Rhabditidae</taxon>
        <taxon>Peloderinae</taxon>
        <taxon>Caenorhabditis</taxon>
    </lineage>
</organism>
<proteinExistence type="predicted"/>
<dbReference type="SUPFAM" id="SSF49899">
    <property type="entry name" value="Concanavalin A-like lectins/glucanases"/>
    <property type="match status" value="1"/>
</dbReference>
<dbReference type="InterPro" id="IPR013320">
    <property type="entry name" value="ConA-like_dom_sf"/>
</dbReference>
<dbReference type="AlphaFoldDB" id="A0A8S1E3T3"/>
<evidence type="ECO:0000313" key="4">
    <source>
        <dbReference type="Proteomes" id="UP000494206"/>
    </source>
</evidence>
<evidence type="ECO:0000313" key="3">
    <source>
        <dbReference type="EMBL" id="CAB3396458.1"/>
    </source>
</evidence>
<feature type="chain" id="PRO_5035888984" description="MAM domain-containing protein" evidence="2">
    <location>
        <begin position="20"/>
        <end position="571"/>
    </location>
</feature>
<dbReference type="OrthoDB" id="5870079at2759"/>
<sequence>MRRIVVVKFFLVLLGFASCCQPPLPLGYQTNVLPLTAPSPLQYGPTNGFASGIPIDQSAPIPPPPPPVTPQISDYDGQLEPINAKAHNSEITPYPGYIPPPPAASTFPTLINNKDVPDVRLNQIHQQSSNTYQSSQLDIQTLDPIKQDFSCPDEITTMTDFLICVQRLSTVTLDETNLKCDFEKDSGCRFKSISNPLSVGNFPRSDHYSSFAALASRSPQTQPIGNFVFFIEHRGTKDEFVVSTPIICQKGDGILKFDYWIVGNQSEVLLRVCTQNHIARSCTQKISYSNKTSTIAVEVVHPNSTFFELEIVASDMINPTIIVYDNIEYNANLCEWDEEEKATDSDTSISVDSFFDDDLATVEAESTNIVEATPTHDIEPLTIPIRPIRLSPQKKEDGDLTVNEEEIEENKYESMCQILYCDFTNDLCSYSNYVNDSMPLANWQLGNQKVGNPHTGVRNQNGGFLYVGTDNPGNSKIINYVLESPDLSINEDIQLSIDIYRRSNDITLQICLDTPFYCPYTASRFEKDVYWKEGEIFLIPKGTVKIFLRAIQWRRFKWLAIDNIKVLSDKC</sequence>
<dbReference type="Gene3D" id="2.60.120.200">
    <property type="match status" value="1"/>
</dbReference>
<dbReference type="PROSITE" id="PS51257">
    <property type="entry name" value="PROKAR_LIPOPROTEIN"/>
    <property type="match status" value="1"/>
</dbReference>
<keyword evidence="4" id="KW-1185">Reference proteome</keyword>
<feature type="region of interest" description="Disordered" evidence="1">
    <location>
        <begin position="47"/>
        <end position="66"/>
    </location>
</feature>
<keyword evidence="2" id="KW-0732">Signal</keyword>
<evidence type="ECO:0000256" key="1">
    <source>
        <dbReference type="SAM" id="MobiDB-lite"/>
    </source>
</evidence>